<comment type="caution">
    <text evidence="2">The sequence shown here is derived from an EMBL/GenBank/DDBJ whole genome shotgun (WGS) entry which is preliminary data.</text>
</comment>
<dbReference type="AlphaFoldDB" id="A0A1Y1JQG0"/>
<reference evidence="3" key="1">
    <citation type="submission" date="2017-04" db="EMBL/GenBank/DDBJ databases">
        <title>Plasmodium gonderi genome.</title>
        <authorList>
            <person name="Arisue N."/>
            <person name="Honma H."/>
            <person name="Kawai S."/>
            <person name="Tougan T."/>
            <person name="Tanabe K."/>
            <person name="Horii T."/>
        </authorList>
    </citation>
    <scope>NUCLEOTIDE SEQUENCE [LARGE SCALE GENOMIC DNA]</scope>
    <source>
        <strain evidence="3">ATCC 30045</strain>
    </source>
</reference>
<evidence type="ECO:0000313" key="2">
    <source>
        <dbReference type="EMBL" id="GAW84741.1"/>
    </source>
</evidence>
<feature type="transmembrane region" description="Helical" evidence="1">
    <location>
        <begin position="124"/>
        <end position="147"/>
    </location>
</feature>
<dbReference type="EMBL" id="BDQF01000740">
    <property type="protein sequence ID" value="GAW84741.1"/>
    <property type="molecule type" value="Genomic_DNA"/>
</dbReference>
<dbReference type="Proteomes" id="UP000195521">
    <property type="component" value="Unassembled WGS sequence"/>
</dbReference>
<gene>
    <name evidence="2" type="ORF">PGO_004730</name>
</gene>
<keyword evidence="1" id="KW-1133">Transmembrane helix</keyword>
<accession>A0A1Y1JQG0</accession>
<keyword evidence="1" id="KW-0812">Transmembrane</keyword>
<name>A0A1Y1JQG0_PLAGO</name>
<dbReference type="RefSeq" id="XP_028547330.1">
    <property type="nucleotide sequence ID" value="XM_028691529.1"/>
</dbReference>
<dbReference type="OrthoDB" id="10607802at2759"/>
<keyword evidence="3" id="KW-1185">Reference proteome</keyword>
<evidence type="ECO:0000313" key="3">
    <source>
        <dbReference type="Proteomes" id="UP000195521"/>
    </source>
</evidence>
<keyword evidence="1" id="KW-0472">Membrane</keyword>
<dbReference type="GeneID" id="39745549"/>
<organism evidence="2 3">
    <name type="scientific">Plasmodium gonderi</name>
    <dbReference type="NCBI Taxonomy" id="77519"/>
    <lineage>
        <taxon>Eukaryota</taxon>
        <taxon>Sar</taxon>
        <taxon>Alveolata</taxon>
        <taxon>Apicomplexa</taxon>
        <taxon>Aconoidasida</taxon>
        <taxon>Haemosporida</taxon>
        <taxon>Plasmodiidae</taxon>
        <taxon>Plasmodium</taxon>
        <taxon>Plasmodium (Plasmodium)</taxon>
    </lineage>
</organism>
<proteinExistence type="predicted"/>
<sequence>MKYYDNCCECDSIEPVCESYFSCNELYNTNNHLPTLISEVEKLSREEGKVDNPVRIKKPEDYSIFDHNAKTVFKYNEVAHKDSVIVTNSSNESIDASSIIIIVTYNILNSYYYNHFIMKFIRHFFIFSKLLNFNFFVLGICYILYVFRWIKKKD</sequence>
<protein>
    <submittedName>
        <fullName evidence="2">Variable surface protein</fullName>
    </submittedName>
</protein>
<evidence type="ECO:0000256" key="1">
    <source>
        <dbReference type="SAM" id="Phobius"/>
    </source>
</evidence>